<protein>
    <submittedName>
        <fullName evidence="1">Uncharacterized protein</fullName>
    </submittedName>
</protein>
<evidence type="ECO:0000313" key="2">
    <source>
        <dbReference type="Proteomes" id="UP000540787"/>
    </source>
</evidence>
<proteinExistence type="predicted"/>
<gene>
    <name evidence="1" type="ORF">HD842_002381</name>
</gene>
<organism evidence="1 2">
    <name type="scientific">Massilia aurea</name>
    <dbReference type="NCBI Taxonomy" id="373040"/>
    <lineage>
        <taxon>Bacteria</taxon>
        <taxon>Pseudomonadati</taxon>
        <taxon>Pseudomonadota</taxon>
        <taxon>Betaproteobacteria</taxon>
        <taxon>Burkholderiales</taxon>
        <taxon>Oxalobacteraceae</taxon>
        <taxon>Telluria group</taxon>
        <taxon>Massilia</taxon>
    </lineage>
</organism>
<accession>A0A7W9X0L0</accession>
<dbReference type="Proteomes" id="UP000540787">
    <property type="component" value="Unassembled WGS sequence"/>
</dbReference>
<dbReference type="EMBL" id="JACHBX010000002">
    <property type="protein sequence ID" value="MBB6134239.1"/>
    <property type="molecule type" value="Genomic_DNA"/>
</dbReference>
<name>A0A7W9X0L0_9BURK</name>
<reference evidence="1 2" key="1">
    <citation type="submission" date="2020-08" db="EMBL/GenBank/DDBJ databases">
        <title>The Agave Microbiome: Exploring the role of microbial communities in plant adaptations to desert environments.</title>
        <authorList>
            <person name="Partida-Martinez L.P."/>
        </authorList>
    </citation>
    <scope>NUCLEOTIDE SEQUENCE [LARGE SCALE GENOMIC DNA]</scope>
    <source>
        <strain evidence="1 2">AT3.2</strain>
    </source>
</reference>
<sequence>MISLAQPAPAARGHFFGHELESFPNDLDVFPKIFIQTLLTR</sequence>
<dbReference type="AlphaFoldDB" id="A0A7W9X0L0"/>
<evidence type="ECO:0000313" key="1">
    <source>
        <dbReference type="EMBL" id="MBB6134239.1"/>
    </source>
</evidence>
<keyword evidence="2" id="KW-1185">Reference proteome</keyword>
<comment type="caution">
    <text evidence="1">The sequence shown here is derived from an EMBL/GenBank/DDBJ whole genome shotgun (WGS) entry which is preliminary data.</text>
</comment>